<organism evidence="3 4">
    <name type="scientific">Cloacibacillus porcorum</name>
    <dbReference type="NCBI Taxonomy" id="1197717"/>
    <lineage>
        <taxon>Bacteria</taxon>
        <taxon>Thermotogati</taxon>
        <taxon>Synergistota</taxon>
        <taxon>Synergistia</taxon>
        <taxon>Synergistales</taxon>
        <taxon>Synergistaceae</taxon>
        <taxon>Cloacibacillus</taxon>
    </lineage>
</organism>
<keyword evidence="4" id="KW-1185">Reference proteome</keyword>
<dbReference type="RefSeq" id="WP_066748225.1">
    <property type="nucleotide sequence ID" value="NZ_CALCLR010000100.1"/>
</dbReference>
<dbReference type="Pfam" id="PF00072">
    <property type="entry name" value="Response_reg"/>
    <property type="match status" value="1"/>
</dbReference>
<dbReference type="GO" id="GO:0006355">
    <property type="term" value="P:regulation of DNA-templated transcription"/>
    <property type="evidence" value="ECO:0007669"/>
    <property type="project" value="InterPro"/>
</dbReference>
<dbReference type="STRING" id="1197717.BED41_15065"/>
<dbReference type="InterPro" id="IPR011006">
    <property type="entry name" value="CheY-like_superfamily"/>
</dbReference>
<sequence length="212" mass="23001">MSISIVLADDHPLTREGIKGYLSKEPDFNIVGEYADGNATWAGIQTHRPQVALLDIRMPGLDGIAIARKVKEAGIPTASLMLTSYDANQYVMAALRAGARGYVLKTATMDTLSRAIRIAARGGFYLDSDVASAVEEGEDFVPEPVSVREREVLLLAARGLSGKEIASQLFISERTVQTHLASIYDKLGAKNKTEAMLLSLKYGIVTMEELLD</sequence>
<name>A0A1B2I8M5_9BACT</name>
<dbReference type="OrthoDB" id="9779069at2"/>
<gene>
    <name evidence="3" type="ORF">BED41_15065</name>
</gene>
<dbReference type="Pfam" id="PF00196">
    <property type="entry name" value="GerE"/>
    <property type="match status" value="1"/>
</dbReference>
<reference evidence="3" key="1">
    <citation type="submission" date="2016-08" db="EMBL/GenBank/DDBJ databases">
        <title>Complete genome of Cloacibacillus porcorum.</title>
        <authorList>
            <person name="Looft T."/>
            <person name="Bayles D.O."/>
            <person name="Alt D.P."/>
        </authorList>
    </citation>
    <scope>NUCLEOTIDE SEQUENCE [LARGE SCALE GENOMIC DNA]</scope>
    <source>
        <strain evidence="3">CL-84</strain>
    </source>
</reference>
<dbReference type="SUPFAM" id="SSF52172">
    <property type="entry name" value="CheY-like"/>
    <property type="match status" value="1"/>
</dbReference>
<dbReference type="InterPro" id="IPR058245">
    <property type="entry name" value="NreC/VraR/RcsB-like_REC"/>
</dbReference>
<dbReference type="InterPro" id="IPR039420">
    <property type="entry name" value="WalR-like"/>
</dbReference>
<dbReference type="Gene3D" id="3.40.50.2300">
    <property type="match status" value="1"/>
</dbReference>
<dbReference type="InterPro" id="IPR016032">
    <property type="entry name" value="Sig_transdc_resp-reg_C-effctor"/>
</dbReference>
<keyword evidence="1" id="KW-0597">Phosphoprotein</keyword>
<dbReference type="PROSITE" id="PS50043">
    <property type="entry name" value="HTH_LUXR_2"/>
    <property type="match status" value="1"/>
</dbReference>
<evidence type="ECO:0000313" key="3">
    <source>
        <dbReference type="EMBL" id="ANZ46311.1"/>
    </source>
</evidence>
<dbReference type="PRINTS" id="PR00038">
    <property type="entry name" value="HTHLUXR"/>
</dbReference>
<dbReference type="GO" id="GO:0003677">
    <property type="term" value="F:DNA binding"/>
    <property type="evidence" value="ECO:0007669"/>
    <property type="project" value="UniProtKB-KW"/>
</dbReference>
<dbReference type="InterPro" id="IPR001789">
    <property type="entry name" value="Sig_transdc_resp-reg_receiver"/>
</dbReference>
<keyword evidence="2 3" id="KW-0238">DNA-binding</keyword>
<evidence type="ECO:0000256" key="2">
    <source>
        <dbReference type="ARBA" id="ARBA00023125"/>
    </source>
</evidence>
<dbReference type="SMART" id="SM00448">
    <property type="entry name" value="REC"/>
    <property type="match status" value="1"/>
</dbReference>
<dbReference type="PANTHER" id="PTHR43214">
    <property type="entry name" value="TWO-COMPONENT RESPONSE REGULATOR"/>
    <property type="match status" value="1"/>
</dbReference>
<dbReference type="KEGG" id="cpor:BED41_15065"/>
<proteinExistence type="predicted"/>
<dbReference type="SUPFAM" id="SSF46894">
    <property type="entry name" value="C-terminal effector domain of the bipartite response regulators"/>
    <property type="match status" value="1"/>
</dbReference>
<dbReference type="GeneID" id="83059167"/>
<dbReference type="PROSITE" id="PS50110">
    <property type="entry name" value="RESPONSE_REGULATORY"/>
    <property type="match status" value="1"/>
</dbReference>
<dbReference type="InterPro" id="IPR000792">
    <property type="entry name" value="Tscrpt_reg_LuxR_C"/>
</dbReference>
<dbReference type="SMART" id="SM00421">
    <property type="entry name" value="HTH_LUXR"/>
    <property type="match status" value="1"/>
</dbReference>
<dbReference type="EMBL" id="CP016757">
    <property type="protein sequence ID" value="ANZ46311.1"/>
    <property type="molecule type" value="Genomic_DNA"/>
</dbReference>
<dbReference type="AlphaFoldDB" id="A0A1B2I8M5"/>
<dbReference type="CDD" id="cd17535">
    <property type="entry name" value="REC_NarL-like"/>
    <property type="match status" value="1"/>
</dbReference>
<dbReference type="CDD" id="cd06170">
    <property type="entry name" value="LuxR_C_like"/>
    <property type="match status" value="1"/>
</dbReference>
<protein>
    <submittedName>
        <fullName evidence="3">DNA-binding response regulator</fullName>
    </submittedName>
</protein>
<accession>A0A1B2I8M5</accession>
<dbReference type="Proteomes" id="UP000093044">
    <property type="component" value="Chromosome"/>
</dbReference>
<evidence type="ECO:0000256" key="1">
    <source>
        <dbReference type="ARBA" id="ARBA00022553"/>
    </source>
</evidence>
<evidence type="ECO:0000313" key="4">
    <source>
        <dbReference type="Proteomes" id="UP000093044"/>
    </source>
</evidence>
<dbReference type="GO" id="GO:0000160">
    <property type="term" value="P:phosphorelay signal transduction system"/>
    <property type="evidence" value="ECO:0007669"/>
    <property type="project" value="InterPro"/>
</dbReference>